<evidence type="ECO:0000313" key="2">
    <source>
        <dbReference type="EMBL" id="OCH85770.1"/>
    </source>
</evidence>
<proteinExistence type="predicted"/>
<keyword evidence="3" id="KW-1185">Reference proteome</keyword>
<organism evidence="2 3">
    <name type="scientific">Obba rivulosa</name>
    <dbReference type="NCBI Taxonomy" id="1052685"/>
    <lineage>
        <taxon>Eukaryota</taxon>
        <taxon>Fungi</taxon>
        <taxon>Dikarya</taxon>
        <taxon>Basidiomycota</taxon>
        <taxon>Agaricomycotina</taxon>
        <taxon>Agaricomycetes</taxon>
        <taxon>Polyporales</taxon>
        <taxon>Gelatoporiaceae</taxon>
        <taxon>Obba</taxon>
    </lineage>
</organism>
<evidence type="ECO:0000313" key="3">
    <source>
        <dbReference type="Proteomes" id="UP000250043"/>
    </source>
</evidence>
<dbReference type="EMBL" id="KV722564">
    <property type="protein sequence ID" value="OCH85770.1"/>
    <property type="molecule type" value="Genomic_DNA"/>
</dbReference>
<evidence type="ECO:0000256" key="1">
    <source>
        <dbReference type="SAM" id="MobiDB-lite"/>
    </source>
</evidence>
<dbReference type="AlphaFoldDB" id="A0A8E2AUU5"/>
<dbReference type="Proteomes" id="UP000250043">
    <property type="component" value="Unassembled WGS sequence"/>
</dbReference>
<feature type="region of interest" description="Disordered" evidence="1">
    <location>
        <begin position="26"/>
        <end position="46"/>
    </location>
</feature>
<protein>
    <submittedName>
        <fullName evidence="2">Uncharacterized protein</fullName>
    </submittedName>
</protein>
<feature type="compositionally biased region" description="Polar residues" evidence="1">
    <location>
        <begin position="34"/>
        <end position="45"/>
    </location>
</feature>
<gene>
    <name evidence="2" type="ORF">OBBRIDRAFT_285123</name>
</gene>
<accession>A0A8E2AUU5</accession>
<sequence length="180" mass="19826">MNLDSGQQDQQQKDFLQSFYSQDSNRDHADLFHGSNSAPQPSMNFPPSLANMPVGMDVLESLMAMQNNTNPQAVPMQAQTTPQALIDQQMARLTQLQQLQQLQNQIFQQQVSIWFCFVQTGKDGMVGCIVGGGVAKHHRSVVPYLLSLYPCAVRPLVPWSGAGPTDGYMSGRDRTSAIAI</sequence>
<name>A0A8E2AUU5_9APHY</name>
<reference evidence="2 3" key="1">
    <citation type="submission" date="2016-07" db="EMBL/GenBank/DDBJ databases">
        <title>Draft genome of the white-rot fungus Obba rivulosa 3A-2.</title>
        <authorList>
            <consortium name="DOE Joint Genome Institute"/>
            <person name="Miettinen O."/>
            <person name="Riley R."/>
            <person name="Acob R."/>
            <person name="Barry K."/>
            <person name="Cullen D."/>
            <person name="De Vries R."/>
            <person name="Hainaut M."/>
            <person name="Hatakka A."/>
            <person name="Henrissat B."/>
            <person name="Hilden K."/>
            <person name="Kuo R."/>
            <person name="Labutti K."/>
            <person name="Lipzen A."/>
            <person name="Makela M.R."/>
            <person name="Sandor L."/>
            <person name="Spatafora J.W."/>
            <person name="Grigoriev I.V."/>
            <person name="Hibbett D.S."/>
        </authorList>
    </citation>
    <scope>NUCLEOTIDE SEQUENCE [LARGE SCALE GENOMIC DNA]</scope>
    <source>
        <strain evidence="2 3">3A-2</strain>
    </source>
</reference>